<keyword evidence="2" id="KW-0808">Transferase</keyword>
<dbReference type="PANTHER" id="PTHR22916:SF3">
    <property type="entry name" value="UDP-GLCNAC:BETAGAL BETA-1,3-N-ACETYLGLUCOSAMINYLTRANSFERASE-LIKE PROTEIN 1"/>
    <property type="match status" value="1"/>
</dbReference>
<evidence type="ECO:0000313" key="2">
    <source>
        <dbReference type="EMBL" id="STC92202.1"/>
    </source>
</evidence>
<dbReference type="AlphaFoldDB" id="A0A376DNN0"/>
<evidence type="ECO:0000313" key="3">
    <source>
        <dbReference type="Proteomes" id="UP000255248"/>
    </source>
</evidence>
<dbReference type="EMBL" id="UFXZ01000001">
    <property type="protein sequence ID" value="STC92202.1"/>
    <property type="molecule type" value="Genomic_DNA"/>
</dbReference>
<proteinExistence type="predicted"/>
<dbReference type="EC" id="2.4.1.212" evidence="2"/>
<reference evidence="2 3" key="1">
    <citation type="submission" date="2018-06" db="EMBL/GenBank/DDBJ databases">
        <authorList>
            <consortium name="Pathogen Informatics"/>
            <person name="Doyle S."/>
        </authorList>
    </citation>
    <scope>NUCLEOTIDE SEQUENCE [LARGE SCALE GENOMIC DNA]</scope>
    <source>
        <strain evidence="2 3">NCTC12121</strain>
    </source>
</reference>
<dbReference type="PANTHER" id="PTHR22916">
    <property type="entry name" value="GLYCOSYLTRANSFERASE"/>
    <property type="match status" value="1"/>
</dbReference>
<name>A0A376DNN0_9GAMM</name>
<dbReference type="SUPFAM" id="SSF53448">
    <property type="entry name" value="Nucleotide-diphospho-sugar transferases"/>
    <property type="match status" value="1"/>
</dbReference>
<sequence length="313" mass="35999">MIANPILSIIIAVHNSADYILTCLQSLEQALEKNCHPACVEAIIVNDGSSDNSLEIINHFPAKNFTKKVFSVDFHNVGKVRKFAFTHCTGDYITILDSDDAFKNNSLAWVISKLKSCHCDLLITPLEEVRGKLQLQKIVITDKEKILDKNSAKNLFLDHKMIDGHISGKFIKHSLLNLDMFPDLTCYEDMVTVAYAIHNANKIVYSNTICYQLRKRENSLSDDKKGEKSLLMFDAMDKIEYFFLERPIQQHLFDALIVKAISDLISRKRIAILPPHIKNRLRKINLIKYLLCPQVRFSRKKMYLSLKTRSRAW</sequence>
<keyword evidence="2" id="KW-0328">Glycosyltransferase</keyword>
<dbReference type="GO" id="GO:0050501">
    <property type="term" value="F:hyaluronan synthase activity"/>
    <property type="evidence" value="ECO:0007669"/>
    <property type="project" value="UniProtKB-EC"/>
</dbReference>
<feature type="domain" description="Glycosyltransferase 2-like" evidence="1">
    <location>
        <begin position="8"/>
        <end position="153"/>
    </location>
</feature>
<dbReference type="InterPro" id="IPR001173">
    <property type="entry name" value="Glyco_trans_2-like"/>
</dbReference>
<dbReference type="Pfam" id="PF00535">
    <property type="entry name" value="Glycos_transf_2"/>
    <property type="match status" value="1"/>
</dbReference>
<dbReference type="RefSeq" id="WP_024524193.1">
    <property type="nucleotide sequence ID" value="NZ_CP065626.1"/>
</dbReference>
<dbReference type="Proteomes" id="UP000255248">
    <property type="component" value="Unassembled WGS sequence"/>
</dbReference>
<dbReference type="OrthoDB" id="6432904at2"/>
<dbReference type="Gene3D" id="3.90.550.10">
    <property type="entry name" value="Spore Coat Polysaccharide Biosynthesis Protein SpsA, Chain A"/>
    <property type="match status" value="1"/>
</dbReference>
<protein>
    <submittedName>
        <fullName evidence="2">Hyaluronan synthase</fullName>
        <ecNumber evidence="2">2.4.1.212</ecNumber>
    </submittedName>
</protein>
<gene>
    <name evidence="2" type="primary">hyaD_2</name>
    <name evidence="2" type="ORF">NCTC12121_03407</name>
</gene>
<organism evidence="2 3">
    <name type="scientific">Edwardsiella hoshinae</name>
    <dbReference type="NCBI Taxonomy" id="93378"/>
    <lineage>
        <taxon>Bacteria</taxon>
        <taxon>Pseudomonadati</taxon>
        <taxon>Pseudomonadota</taxon>
        <taxon>Gammaproteobacteria</taxon>
        <taxon>Enterobacterales</taxon>
        <taxon>Hafniaceae</taxon>
        <taxon>Edwardsiella</taxon>
    </lineage>
</organism>
<accession>A0A376DNN0</accession>
<dbReference type="CDD" id="cd00761">
    <property type="entry name" value="Glyco_tranf_GTA_type"/>
    <property type="match status" value="1"/>
</dbReference>
<dbReference type="InterPro" id="IPR029044">
    <property type="entry name" value="Nucleotide-diphossugar_trans"/>
</dbReference>
<evidence type="ECO:0000259" key="1">
    <source>
        <dbReference type="Pfam" id="PF00535"/>
    </source>
</evidence>